<evidence type="ECO:0000313" key="2">
    <source>
        <dbReference type="Proteomes" id="UP000243468"/>
    </source>
</evidence>
<protein>
    <submittedName>
        <fullName evidence="1">Type VI secretion system secreted protein VgrG</fullName>
    </submittedName>
</protein>
<dbReference type="STRING" id="1226327.SAMN05421732_1053"/>
<name>A0A1G6KGX6_9GAMM</name>
<sequence>MFQKFRLLLWFKLSLMFDIYNFRFRNLTTGEINLARQIFGNLINYDDVKIFNIKYLPWQPVNMYIAPNGNIFMNNENFCEDFSQRSKAMQGLFIHEMTHVYQYQSNINVLLQGALLQSGYFLSFKKYNPYQYDFIESKPFHTYNIEQQGEIARDIFFKNIPNIILNNQHIVH</sequence>
<organism evidence="1 2">
    <name type="scientific">Acinetobacter kookii</name>
    <dbReference type="NCBI Taxonomy" id="1226327"/>
    <lineage>
        <taxon>Bacteria</taxon>
        <taxon>Pseudomonadati</taxon>
        <taxon>Pseudomonadota</taxon>
        <taxon>Gammaproteobacteria</taxon>
        <taxon>Moraxellales</taxon>
        <taxon>Moraxellaceae</taxon>
        <taxon>Acinetobacter</taxon>
    </lineage>
</organism>
<gene>
    <name evidence="1" type="ORF">SAMN05421732_1053</name>
</gene>
<proteinExistence type="predicted"/>
<dbReference type="AlphaFoldDB" id="A0A1G6KGX6"/>
<dbReference type="OrthoDB" id="8686772at2"/>
<dbReference type="Proteomes" id="UP000243468">
    <property type="component" value="Unassembled WGS sequence"/>
</dbReference>
<dbReference type="EMBL" id="FMYO01000005">
    <property type="protein sequence ID" value="SDC30223.1"/>
    <property type="molecule type" value="Genomic_DNA"/>
</dbReference>
<reference evidence="2" key="1">
    <citation type="submission" date="2016-09" db="EMBL/GenBank/DDBJ databases">
        <authorList>
            <person name="Varghese N."/>
            <person name="Submissions S."/>
        </authorList>
    </citation>
    <scope>NUCLEOTIDE SEQUENCE [LARGE SCALE GENOMIC DNA]</scope>
    <source>
        <strain evidence="2">ANC 4667</strain>
    </source>
</reference>
<accession>A0A1G6KGX6</accession>
<keyword evidence="2" id="KW-1185">Reference proteome</keyword>
<evidence type="ECO:0000313" key="1">
    <source>
        <dbReference type="EMBL" id="SDC30223.1"/>
    </source>
</evidence>